<dbReference type="AlphaFoldDB" id="A0A0C9YAV9"/>
<dbReference type="EMBL" id="KN833964">
    <property type="protein sequence ID" value="KIK13951.1"/>
    <property type="molecule type" value="Genomic_DNA"/>
</dbReference>
<dbReference type="STRING" id="765257.A0A0C9YAV9"/>
<feature type="non-terminal residue" evidence="1">
    <location>
        <position position="1"/>
    </location>
</feature>
<proteinExistence type="predicted"/>
<gene>
    <name evidence="1" type="ORF">PISMIDRAFT_50852</name>
</gene>
<keyword evidence="2" id="KW-1185">Reference proteome</keyword>
<dbReference type="OrthoDB" id="5599163at2759"/>
<protein>
    <submittedName>
        <fullName evidence="1">Uncharacterized protein</fullName>
    </submittedName>
</protein>
<dbReference type="Proteomes" id="UP000054018">
    <property type="component" value="Unassembled WGS sequence"/>
</dbReference>
<dbReference type="HOGENOM" id="CLU_092523_0_1_1"/>
<evidence type="ECO:0000313" key="2">
    <source>
        <dbReference type="Proteomes" id="UP000054018"/>
    </source>
</evidence>
<reference evidence="2" key="2">
    <citation type="submission" date="2015-01" db="EMBL/GenBank/DDBJ databases">
        <title>Evolutionary Origins and Diversification of the Mycorrhizal Mutualists.</title>
        <authorList>
            <consortium name="DOE Joint Genome Institute"/>
            <consortium name="Mycorrhizal Genomics Consortium"/>
            <person name="Kohler A."/>
            <person name="Kuo A."/>
            <person name="Nagy L.G."/>
            <person name="Floudas D."/>
            <person name="Copeland A."/>
            <person name="Barry K.W."/>
            <person name="Cichocki N."/>
            <person name="Veneault-Fourrey C."/>
            <person name="LaButti K."/>
            <person name="Lindquist E.A."/>
            <person name="Lipzen A."/>
            <person name="Lundell T."/>
            <person name="Morin E."/>
            <person name="Murat C."/>
            <person name="Riley R."/>
            <person name="Ohm R."/>
            <person name="Sun H."/>
            <person name="Tunlid A."/>
            <person name="Henrissat B."/>
            <person name="Grigoriev I.V."/>
            <person name="Hibbett D.S."/>
            <person name="Martin F."/>
        </authorList>
    </citation>
    <scope>NUCLEOTIDE SEQUENCE [LARGE SCALE GENOMIC DNA]</scope>
    <source>
        <strain evidence="2">441</strain>
    </source>
</reference>
<evidence type="ECO:0000313" key="1">
    <source>
        <dbReference type="EMBL" id="KIK13951.1"/>
    </source>
</evidence>
<sequence>YGTYKHVDRKVKCIPGVYPEDTHIHHHFPEDPLKSLIPLLPHPPTLVPMKKLTKEHLHSMKLNADGFLWPEEEKLFCHIMKLNEHVLAFDESEHGNFRSDYFSPYIIPVLPHEPWEYCNILIPPGIQD</sequence>
<organism evidence="1 2">
    <name type="scientific">Pisolithus microcarpus 441</name>
    <dbReference type="NCBI Taxonomy" id="765257"/>
    <lineage>
        <taxon>Eukaryota</taxon>
        <taxon>Fungi</taxon>
        <taxon>Dikarya</taxon>
        <taxon>Basidiomycota</taxon>
        <taxon>Agaricomycotina</taxon>
        <taxon>Agaricomycetes</taxon>
        <taxon>Agaricomycetidae</taxon>
        <taxon>Boletales</taxon>
        <taxon>Sclerodermatineae</taxon>
        <taxon>Pisolithaceae</taxon>
        <taxon>Pisolithus</taxon>
    </lineage>
</organism>
<accession>A0A0C9YAV9</accession>
<reference evidence="1 2" key="1">
    <citation type="submission" date="2014-04" db="EMBL/GenBank/DDBJ databases">
        <authorList>
            <consortium name="DOE Joint Genome Institute"/>
            <person name="Kuo A."/>
            <person name="Kohler A."/>
            <person name="Costa M.D."/>
            <person name="Nagy L.G."/>
            <person name="Floudas D."/>
            <person name="Copeland A."/>
            <person name="Barry K.W."/>
            <person name="Cichocki N."/>
            <person name="Veneault-Fourrey C."/>
            <person name="LaButti K."/>
            <person name="Lindquist E.A."/>
            <person name="Lipzen A."/>
            <person name="Lundell T."/>
            <person name="Morin E."/>
            <person name="Murat C."/>
            <person name="Sun H."/>
            <person name="Tunlid A."/>
            <person name="Henrissat B."/>
            <person name="Grigoriev I.V."/>
            <person name="Hibbett D.S."/>
            <person name="Martin F."/>
            <person name="Nordberg H.P."/>
            <person name="Cantor M.N."/>
            <person name="Hua S.X."/>
        </authorList>
    </citation>
    <scope>NUCLEOTIDE SEQUENCE [LARGE SCALE GENOMIC DNA]</scope>
    <source>
        <strain evidence="1 2">441</strain>
    </source>
</reference>
<name>A0A0C9YAV9_9AGAM</name>
<feature type="non-terminal residue" evidence="1">
    <location>
        <position position="128"/>
    </location>
</feature>